<dbReference type="Gene3D" id="3.30.420.10">
    <property type="entry name" value="Ribonuclease H-like superfamily/Ribonuclease H"/>
    <property type="match status" value="1"/>
</dbReference>
<organism evidence="2 3">
    <name type="scientific">Brassica carinata</name>
    <name type="common">Ethiopian mustard</name>
    <name type="synonym">Abyssinian cabbage</name>
    <dbReference type="NCBI Taxonomy" id="52824"/>
    <lineage>
        <taxon>Eukaryota</taxon>
        <taxon>Viridiplantae</taxon>
        <taxon>Streptophyta</taxon>
        <taxon>Embryophyta</taxon>
        <taxon>Tracheophyta</taxon>
        <taxon>Spermatophyta</taxon>
        <taxon>Magnoliopsida</taxon>
        <taxon>eudicotyledons</taxon>
        <taxon>Gunneridae</taxon>
        <taxon>Pentapetalae</taxon>
        <taxon>rosids</taxon>
        <taxon>malvids</taxon>
        <taxon>Brassicales</taxon>
        <taxon>Brassicaceae</taxon>
        <taxon>Brassiceae</taxon>
        <taxon>Brassica</taxon>
    </lineage>
</organism>
<dbReference type="CDD" id="cd06222">
    <property type="entry name" value="RNase_H_like"/>
    <property type="match status" value="1"/>
</dbReference>
<dbReference type="GO" id="GO:0004523">
    <property type="term" value="F:RNA-DNA hybrid ribonuclease activity"/>
    <property type="evidence" value="ECO:0007669"/>
    <property type="project" value="InterPro"/>
</dbReference>
<protein>
    <recommendedName>
        <fullName evidence="1">RNase H type-1 domain-containing protein</fullName>
    </recommendedName>
</protein>
<dbReference type="OrthoDB" id="1110120at2759"/>
<dbReference type="InterPro" id="IPR044730">
    <property type="entry name" value="RNase_H-like_dom_plant"/>
</dbReference>
<dbReference type="InterPro" id="IPR002156">
    <property type="entry name" value="RNaseH_domain"/>
</dbReference>
<accession>A0A8X7TTN8</accession>
<name>A0A8X7TTN8_BRACI</name>
<evidence type="ECO:0000313" key="3">
    <source>
        <dbReference type="Proteomes" id="UP000886595"/>
    </source>
</evidence>
<dbReference type="Proteomes" id="UP000886595">
    <property type="component" value="Unassembled WGS sequence"/>
</dbReference>
<evidence type="ECO:0000259" key="1">
    <source>
        <dbReference type="Pfam" id="PF13456"/>
    </source>
</evidence>
<proteinExistence type="predicted"/>
<gene>
    <name evidence="2" type="ORF">Bca52824_083262</name>
</gene>
<evidence type="ECO:0000313" key="2">
    <source>
        <dbReference type="EMBL" id="KAG2253126.1"/>
    </source>
</evidence>
<reference evidence="2 3" key="1">
    <citation type="submission" date="2020-02" db="EMBL/GenBank/DDBJ databases">
        <authorList>
            <person name="Ma Q."/>
            <person name="Huang Y."/>
            <person name="Song X."/>
            <person name="Pei D."/>
        </authorList>
    </citation>
    <scope>NUCLEOTIDE SEQUENCE [LARGE SCALE GENOMIC DNA]</scope>
    <source>
        <strain evidence="2">Sxm20200214</strain>
        <tissue evidence="2">Leaf</tissue>
    </source>
</reference>
<sequence>MNSGLVCPHRIIVGSSSNGVSVFVEKVVGSSAKFRQFFPTKQYRRGCLSRKLSESVYSDEFPTISAIRIPLFSCSVDKCNVGATWRSGSQWSGAAWIIRDSQGQAISHSRRSYSACRSATEAGLNALFWAVEAIKNMRMNKVILEVSSPEVYEMLTNPRHSLSRCVLTARVLHQLSSISHYHLTYVHIEANQVAAEIALSVTRDTRLQSYVAHGGPTWLRTLILKEASVSATDDAS</sequence>
<dbReference type="InterPro" id="IPR036397">
    <property type="entry name" value="RNaseH_sf"/>
</dbReference>
<dbReference type="AlphaFoldDB" id="A0A8X7TTN8"/>
<dbReference type="GO" id="GO:0003676">
    <property type="term" value="F:nucleic acid binding"/>
    <property type="evidence" value="ECO:0007669"/>
    <property type="project" value="InterPro"/>
</dbReference>
<dbReference type="EMBL" id="JAAMPC010000016">
    <property type="protein sequence ID" value="KAG2253126.1"/>
    <property type="molecule type" value="Genomic_DNA"/>
</dbReference>
<comment type="caution">
    <text evidence="2">The sequence shown here is derived from an EMBL/GenBank/DDBJ whole genome shotgun (WGS) entry which is preliminary data.</text>
</comment>
<keyword evidence="3" id="KW-1185">Reference proteome</keyword>
<dbReference type="PANTHER" id="PTHR47723">
    <property type="entry name" value="OS05G0353850 PROTEIN"/>
    <property type="match status" value="1"/>
</dbReference>
<feature type="domain" description="RNase H type-1" evidence="1">
    <location>
        <begin position="80"/>
        <end position="198"/>
    </location>
</feature>
<dbReference type="Pfam" id="PF13456">
    <property type="entry name" value="RVT_3"/>
    <property type="match status" value="1"/>
</dbReference>
<dbReference type="PANTHER" id="PTHR47723:SF24">
    <property type="entry name" value="RNASE H TYPE-1 DOMAIN-CONTAINING PROTEIN"/>
    <property type="match status" value="1"/>
</dbReference>
<dbReference type="InterPro" id="IPR053151">
    <property type="entry name" value="RNase_H-like"/>
</dbReference>